<dbReference type="InterPro" id="IPR036445">
    <property type="entry name" value="GPCR_2_extracell_dom_sf"/>
</dbReference>
<dbReference type="PROSITE" id="PS50221">
    <property type="entry name" value="GAIN_B"/>
    <property type="match status" value="1"/>
</dbReference>
<sequence length="1357" mass="147206">MCRYIFYIVLYNLDMKVVVLGIYVVALLLLESGSSASISECKTYGERRRNVGRTLWSGPTRERRVVCSGMELRRVLPPSDFPNTTVTLILSNNKIEELRNGSFPGLSSLERLDIRNNLISHIQPGAFAGLLALKRLDLSNNRLGCLHADVFADLPGLVRLNLSGNLFASFSPGAFDRLASLKSVELQTPYLLCDCSLLWLLRWARDRAITIRDTRCSYPRLLRGRPLPSLQADRLTCDAPLELPSFQMIPSQRQIVFQGDSLPFRCLASYVDQDMSVLWFQDGKAVEANSTEGISIERTLGCSYISSVLTISDVQPDSTGSWECLVSTRRGNSTRAVHVLVLERSAEHCPPDTVTNNKGKFRWPWTLAGITAYLPCSRVSSGTGLHGSVPGEEHRAWRRCERDGIWAQGDYSNCQYLKDVTRVLFIINQMPLNLTNAGTIARQLLFYAEEAASFFDKMDIIFVAEMIEKFGKFAGTYKELGDVMVDIASNLMLADRELLRLAQQEGRACSRIVQCLQKIQGHQASRNIALEAHILRASSFDGMTCMLFQKVAPDRGAPRELGGREADGSLDKQLSFKCDVTSTHSSAALKNNMVEASIQLPASLLSQLPGSGPDDDVHRLQLLAFRNGWLFPSMGNSGNRTIVATPVILIQIDQHPETALLSPVNVTLRRPSHGSDATAARWNASLMDGQGDWEPSGCRLLHADANLSTISCERLGGYAVLMDLSGGEGFASDAASLHPVVYATASVLLLCLLLILATYALHHKSVQVSRKSWHMLVNTCLHMFLTCAVFVGGVTQTLQPSVCQKVGIVLHFSSLATVLWLGITARNIYKQLTRKAKSSEELKEPPAPAKPMLRFYLIGWGVPIAICGITASADMKNYGQQGGAAYCWMAREPSIAAFYGPASVAALVACLYFLGTLVQMKRHPGRRYELKEPAEERQHMTGDAAQDVPPAALENEHSFRAQLLGTSLTLLLSALLWAAAAMAVSQDNPLDLCFSCLFGVLALATGTLLLVHHCGYREDVRRLWASACCSRRRDNSGQVMFSAANGCPTLVPDGNTGSFSTNGSPSSTSNSSQECKLTNLQVEAVQRKPLPLPSNGTAALLDCSLTEHSLDNEIQMHVAPIESSSRVDWRSGRLQKSRTRAQRLGRLEALRGYAYDVPTSVDGSEQRGPCGSRQANGGRFQSRSQGHLDSSDTSTPLPRRCRSMDRQWSSLGASIGASVPSVGTSLASSIGASVPSVGTSLASSIGASVPSVGTSLVSSIGESGPSVAVSMPAREASSPSRASSCPGEGEAAGGFESNTNMDDIKQSMEEGGQSGSHGPNLANQNGSVMDNGRDGLLIMADNPTNMKIVSWKHETTV</sequence>
<evidence type="ECO:0000259" key="17">
    <source>
        <dbReference type="PROSITE" id="PS50227"/>
    </source>
</evidence>
<dbReference type="SUPFAM" id="SSF48726">
    <property type="entry name" value="Immunoglobulin"/>
    <property type="match status" value="1"/>
</dbReference>
<dbReference type="InterPro" id="IPR000203">
    <property type="entry name" value="GPS"/>
</dbReference>
<proteinExistence type="inferred from homology"/>
<dbReference type="Gene3D" id="1.20.1070.10">
    <property type="entry name" value="Rhodopsin 7-helix transmembrane proteins"/>
    <property type="match status" value="1"/>
</dbReference>
<feature type="compositionally biased region" description="Low complexity" evidence="14">
    <location>
        <begin position="1274"/>
        <end position="1284"/>
    </location>
</feature>
<dbReference type="GO" id="GO:0009897">
    <property type="term" value="C:external side of plasma membrane"/>
    <property type="evidence" value="ECO:0007669"/>
    <property type="project" value="TreeGrafter"/>
</dbReference>
<dbReference type="GeneTree" id="ENSGT00940000157235"/>
<dbReference type="InterPro" id="IPR017981">
    <property type="entry name" value="GPCR_2-like_7TM"/>
</dbReference>
<accession>A0A3B3RC61</accession>
<dbReference type="InterPro" id="IPR051963">
    <property type="entry name" value="Adhesion_GPCR_A"/>
</dbReference>
<evidence type="ECO:0000313" key="21">
    <source>
        <dbReference type="Proteomes" id="UP000261540"/>
    </source>
</evidence>
<evidence type="ECO:0000256" key="2">
    <source>
        <dbReference type="ARBA" id="ARBA00007343"/>
    </source>
</evidence>
<dbReference type="InterPro" id="IPR058808">
    <property type="entry name" value="GAIN_ADGRA2/3"/>
</dbReference>
<comment type="similarity">
    <text evidence="2">Belongs to the G-protein coupled receptor 2 family. Adhesion G-protein coupled receptor (ADGR) subfamily.</text>
</comment>
<feature type="domain" description="G-protein coupled receptors family 2 profile 1" evidence="17">
    <location>
        <begin position="323"/>
        <end position="418"/>
    </location>
</feature>
<keyword evidence="5" id="KW-0732">Signal</keyword>
<dbReference type="OrthoDB" id="10031018at2759"/>
<keyword evidence="6" id="KW-0677">Repeat</keyword>
<dbReference type="PROSITE" id="PS50261">
    <property type="entry name" value="G_PROTEIN_RECEP_F2_4"/>
    <property type="match status" value="1"/>
</dbReference>
<dbReference type="InterPro" id="IPR000483">
    <property type="entry name" value="Cys-rich_flank_reg_C"/>
</dbReference>
<evidence type="ECO:0000256" key="6">
    <source>
        <dbReference type="ARBA" id="ARBA00022737"/>
    </source>
</evidence>
<dbReference type="FunFam" id="3.80.10.10:FF:000287">
    <property type="entry name" value="adhesion G protein-coupled receptor A3"/>
    <property type="match status" value="1"/>
</dbReference>
<feature type="region of interest" description="Disordered" evidence="14">
    <location>
        <begin position="1158"/>
        <end position="1200"/>
    </location>
</feature>
<dbReference type="InterPro" id="IPR057244">
    <property type="entry name" value="GAIN_B"/>
</dbReference>
<evidence type="ECO:0000256" key="5">
    <source>
        <dbReference type="ARBA" id="ARBA00022729"/>
    </source>
</evidence>
<dbReference type="Pfam" id="PF01825">
    <property type="entry name" value="GPS"/>
    <property type="match status" value="1"/>
</dbReference>
<dbReference type="PANTHER" id="PTHR45930">
    <property type="entry name" value="G-PROTEIN COUPLED RECEPTOR 124-LIKE PROTEIN"/>
    <property type="match status" value="1"/>
</dbReference>
<dbReference type="InterPro" id="IPR013783">
    <property type="entry name" value="Ig-like_fold"/>
</dbReference>
<dbReference type="Gene3D" id="2.60.220.50">
    <property type="match status" value="1"/>
</dbReference>
<dbReference type="InterPro" id="IPR032675">
    <property type="entry name" value="LRR_dom_sf"/>
</dbReference>
<dbReference type="SMART" id="SM00303">
    <property type="entry name" value="GPS"/>
    <property type="match status" value="1"/>
</dbReference>
<dbReference type="STRING" id="1676925.ENSPKIP00000015963"/>
<keyword evidence="13" id="KW-0393">Immunoglobulin domain</keyword>
<dbReference type="Gene3D" id="4.10.1240.10">
    <property type="entry name" value="GPCR, family 2, extracellular hormone receptor domain"/>
    <property type="match status" value="1"/>
</dbReference>
<dbReference type="Pfam" id="PF13855">
    <property type="entry name" value="LRR_8"/>
    <property type="match status" value="1"/>
</dbReference>
<dbReference type="InterPro" id="IPR003591">
    <property type="entry name" value="Leu-rich_rpt_typical-subtyp"/>
</dbReference>
<reference evidence="20" key="2">
    <citation type="submission" date="2025-09" db="UniProtKB">
        <authorList>
            <consortium name="Ensembl"/>
        </authorList>
    </citation>
    <scope>IDENTIFICATION</scope>
</reference>
<dbReference type="SMART" id="SM00369">
    <property type="entry name" value="LRR_TYP"/>
    <property type="match status" value="4"/>
</dbReference>
<keyword evidence="3" id="KW-0433">Leucine-rich repeat</keyword>
<reference evidence="20" key="1">
    <citation type="submission" date="2025-08" db="UniProtKB">
        <authorList>
            <consortium name="Ensembl"/>
        </authorList>
    </citation>
    <scope>IDENTIFICATION</scope>
</reference>
<dbReference type="Proteomes" id="UP000261540">
    <property type="component" value="Unplaced"/>
</dbReference>
<evidence type="ECO:0000256" key="15">
    <source>
        <dbReference type="SAM" id="Phobius"/>
    </source>
</evidence>
<evidence type="ECO:0000256" key="10">
    <source>
        <dbReference type="ARBA" id="ARBA00023157"/>
    </source>
</evidence>
<dbReference type="SMART" id="SM00082">
    <property type="entry name" value="LRRCT"/>
    <property type="match status" value="1"/>
</dbReference>
<feature type="transmembrane region" description="Helical" evidence="15">
    <location>
        <begin position="898"/>
        <end position="918"/>
    </location>
</feature>
<keyword evidence="12" id="KW-0807">Transducer</keyword>
<name>A0A3B3RC61_9TELE</name>
<evidence type="ECO:0000256" key="12">
    <source>
        <dbReference type="ARBA" id="ARBA00023224"/>
    </source>
</evidence>
<evidence type="ECO:0000256" key="4">
    <source>
        <dbReference type="ARBA" id="ARBA00022692"/>
    </source>
</evidence>
<evidence type="ECO:0000259" key="19">
    <source>
        <dbReference type="PROSITE" id="PS50835"/>
    </source>
</evidence>
<dbReference type="InterPro" id="IPR046338">
    <property type="entry name" value="GAIN_dom_sf"/>
</dbReference>
<keyword evidence="8" id="KW-0297">G-protein coupled receptor</keyword>
<evidence type="ECO:0000256" key="1">
    <source>
        <dbReference type="ARBA" id="ARBA00004141"/>
    </source>
</evidence>
<feature type="transmembrane region" description="Helical" evidence="15">
    <location>
        <begin position="773"/>
        <end position="794"/>
    </location>
</feature>
<dbReference type="SUPFAM" id="SSF111418">
    <property type="entry name" value="Hormone receptor domain"/>
    <property type="match status" value="1"/>
</dbReference>
<feature type="transmembrane region" description="Helical" evidence="15">
    <location>
        <begin position="740"/>
        <end position="761"/>
    </location>
</feature>
<evidence type="ECO:0000256" key="3">
    <source>
        <dbReference type="ARBA" id="ARBA00022614"/>
    </source>
</evidence>
<dbReference type="InterPro" id="IPR001879">
    <property type="entry name" value="GPCR_2_extracellular_dom"/>
</dbReference>
<dbReference type="Gene3D" id="2.60.40.10">
    <property type="entry name" value="Immunoglobulins"/>
    <property type="match status" value="1"/>
</dbReference>
<dbReference type="PROSITE" id="PS50227">
    <property type="entry name" value="G_PROTEIN_RECEP_F2_3"/>
    <property type="match status" value="1"/>
</dbReference>
<dbReference type="PROSITE" id="PS50835">
    <property type="entry name" value="IG_LIKE"/>
    <property type="match status" value="1"/>
</dbReference>
<dbReference type="InterPro" id="IPR000832">
    <property type="entry name" value="GPCR_2_secretin-like"/>
</dbReference>
<dbReference type="PANTHER" id="PTHR45930:SF2">
    <property type="entry name" value="ADHESION G PROTEIN-COUPLED RECEPTOR A3"/>
    <property type="match status" value="1"/>
</dbReference>
<dbReference type="Pfam" id="PF00002">
    <property type="entry name" value="7tm_2"/>
    <property type="match status" value="1"/>
</dbReference>
<evidence type="ECO:0000259" key="16">
    <source>
        <dbReference type="PROSITE" id="PS50221"/>
    </source>
</evidence>
<organism evidence="20 21">
    <name type="scientific">Paramormyrops kingsleyae</name>
    <dbReference type="NCBI Taxonomy" id="1676925"/>
    <lineage>
        <taxon>Eukaryota</taxon>
        <taxon>Metazoa</taxon>
        <taxon>Chordata</taxon>
        <taxon>Craniata</taxon>
        <taxon>Vertebrata</taxon>
        <taxon>Euteleostomi</taxon>
        <taxon>Actinopterygii</taxon>
        <taxon>Neopterygii</taxon>
        <taxon>Teleostei</taxon>
        <taxon>Osteoglossocephala</taxon>
        <taxon>Osteoglossomorpha</taxon>
        <taxon>Osteoglossiformes</taxon>
        <taxon>Mormyridae</taxon>
        <taxon>Paramormyrops</taxon>
    </lineage>
</organism>
<dbReference type="InterPro" id="IPR001611">
    <property type="entry name" value="Leu-rich_rpt"/>
</dbReference>
<evidence type="ECO:0000256" key="14">
    <source>
        <dbReference type="SAM" id="MobiDB-lite"/>
    </source>
</evidence>
<evidence type="ECO:0000256" key="8">
    <source>
        <dbReference type="ARBA" id="ARBA00023040"/>
    </source>
</evidence>
<evidence type="ECO:0000256" key="11">
    <source>
        <dbReference type="ARBA" id="ARBA00023170"/>
    </source>
</evidence>
<dbReference type="InterPro" id="IPR036179">
    <property type="entry name" value="Ig-like_dom_sf"/>
</dbReference>
<keyword evidence="4 15" id="KW-0812">Transmembrane</keyword>
<dbReference type="Ensembl" id="ENSPKIT00000040443.1">
    <property type="protein sequence ID" value="ENSPKIP00000015963.1"/>
    <property type="gene ID" value="ENSPKIG00000002480.1"/>
</dbReference>
<comment type="subcellular location">
    <subcellularLocation>
        <location evidence="1">Membrane</location>
        <topology evidence="1">Multi-pass membrane protein</topology>
    </subcellularLocation>
</comment>
<feature type="transmembrane region" description="Helical" evidence="15">
    <location>
        <begin position="806"/>
        <end position="829"/>
    </location>
</feature>
<dbReference type="GO" id="GO:0004930">
    <property type="term" value="F:G protein-coupled receptor activity"/>
    <property type="evidence" value="ECO:0007669"/>
    <property type="project" value="UniProtKB-KW"/>
</dbReference>
<keyword evidence="9 15" id="KW-0472">Membrane</keyword>
<evidence type="ECO:0000256" key="13">
    <source>
        <dbReference type="ARBA" id="ARBA00023319"/>
    </source>
</evidence>
<dbReference type="GO" id="GO:0007166">
    <property type="term" value="P:cell surface receptor signaling pathway"/>
    <property type="evidence" value="ECO:0007669"/>
    <property type="project" value="InterPro"/>
</dbReference>
<feature type="domain" description="Ig-like" evidence="19">
    <location>
        <begin position="244"/>
        <end position="340"/>
    </location>
</feature>
<feature type="domain" description="G-protein coupled receptors family 2 profile 2" evidence="18">
    <location>
        <begin position="737"/>
        <end position="1017"/>
    </location>
</feature>
<evidence type="ECO:0000313" key="20">
    <source>
        <dbReference type="Ensembl" id="ENSPKIP00000015963.1"/>
    </source>
</evidence>
<feature type="compositionally biased region" description="Polar residues" evidence="14">
    <location>
        <begin position="1173"/>
        <end position="1196"/>
    </location>
</feature>
<feature type="transmembrane region" description="Helical" evidence="15">
    <location>
        <begin position="963"/>
        <end position="983"/>
    </location>
</feature>
<dbReference type="InterPro" id="IPR007110">
    <property type="entry name" value="Ig-like_dom"/>
</dbReference>
<dbReference type="InterPro" id="IPR003599">
    <property type="entry name" value="Ig_sub"/>
</dbReference>
<dbReference type="SUPFAM" id="SSF52058">
    <property type="entry name" value="L domain-like"/>
    <property type="match status" value="1"/>
</dbReference>
<feature type="region of interest" description="Disordered" evidence="14">
    <location>
        <begin position="1274"/>
        <end position="1329"/>
    </location>
</feature>
<feature type="transmembrane region" description="Helical" evidence="15">
    <location>
        <begin position="989"/>
        <end position="1011"/>
    </location>
</feature>
<evidence type="ECO:0000256" key="9">
    <source>
        <dbReference type="ARBA" id="ARBA00023136"/>
    </source>
</evidence>
<keyword evidence="11" id="KW-0675">Receptor</keyword>
<evidence type="ECO:0000256" key="7">
    <source>
        <dbReference type="ARBA" id="ARBA00022989"/>
    </source>
</evidence>
<dbReference type="Pfam" id="PF26588">
    <property type="entry name" value="GAIN_ADGRA3"/>
    <property type="match status" value="1"/>
</dbReference>
<feature type="domain" description="GAIN-B" evidence="16">
    <location>
        <begin position="570"/>
        <end position="728"/>
    </location>
</feature>
<keyword evidence="10" id="KW-1015">Disulfide bond</keyword>
<feature type="transmembrane region" description="Helical" evidence="15">
    <location>
        <begin position="853"/>
        <end position="873"/>
    </location>
</feature>
<dbReference type="Pfam" id="PF13927">
    <property type="entry name" value="Ig_3"/>
    <property type="match status" value="1"/>
</dbReference>
<dbReference type="Gene3D" id="3.80.10.10">
    <property type="entry name" value="Ribonuclease Inhibitor"/>
    <property type="match status" value="1"/>
</dbReference>
<keyword evidence="7 15" id="KW-1133">Transmembrane helix</keyword>
<protein>
    <submittedName>
        <fullName evidence="20">Adhesion G protein-coupled receptor A3</fullName>
    </submittedName>
</protein>
<keyword evidence="21" id="KW-1185">Reference proteome</keyword>
<evidence type="ECO:0000259" key="18">
    <source>
        <dbReference type="PROSITE" id="PS50261"/>
    </source>
</evidence>
<dbReference type="SMART" id="SM00409">
    <property type="entry name" value="IG"/>
    <property type="match status" value="1"/>
</dbReference>